<reference evidence="3 4" key="1">
    <citation type="submission" date="2016-10" db="EMBL/GenBank/DDBJ databases">
        <authorList>
            <person name="de Groot N.N."/>
        </authorList>
    </citation>
    <scope>NUCLEOTIDE SEQUENCE [LARGE SCALE GENOMIC DNA]</scope>
    <source>
        <strain evidence="3 4">MT12</strain>
    </source>
</reference>
<protein>
    <recommendedName>
        <fullName evidence="2">Helicase HerA central domain-containing protein</fullName>
    </recommendedName>
</protein>
<dbReference type="InterPro" id="IPR002789">
    <property type="entry name" value="HerA_central"/>
</dbReference>
<accession>A0A1H4NK81</accession>
<gene>
    <name evidence="3" type="ORF">SAMN05444164_0647</name>
</gene>
<sequence>MTFVFPRAVLEQHTAFLGKTGSGKTSTAKLAVEQILTANPAARVCVLDPIKSDWWGMTSSADGQRPGLPFYILGGPRGHVPLHDSAGKAIGELVATGDLPLSIIDMADFNAGGLQKFFNDFAPALMKRMRRVVYLVIEEAHEFAPKERAGIGAENLAIHNAKKLATAGRSKGIRLMVVTQRTQALHNAVLGSCDTMIAHRLTAPADQDPVKKWLKANVDKVTFERVSSSLASLKTGTGWICSGEAQVADMVQFPKISSFDNSATPTDGDAELQVKTAAVDRNRLRAIIGDAVRLAEENDVPRLRAEIARLESQLGAAAGAGPEVIAAARQEGFERARREASADLAARIGHLGMEFQAALHELEGRFITSLSTIRIEVVDTFAQKTDMPASPVSPARGSPPAQKPQTPNATGNLPGPQQRVLNSLATWAKMGHDAPANAQVAWLAGYSPTSSSYANPRSGLKTAGLIDYPRPDCLTITPAGRAAANPIKLTGSLLDFVLGNLGGPESRILGAIAAHYPKSIPNAKAAEGAQYSATSSSYANPRSALRTKDLITYPEKDHVRAADWLFAS</sequence>
<dbReference type="EMBL" id="FNTH01000001">
    <property type="protein sequence ID" value="SEB95288.1"/>
    <property type="molecule type" value="Genomic_DNA"/>
</dbReference>
<feature type="domain" description="Helicase HerA central" evidence="2">
    <location>
        <begin position="9"/>
        <end position="49"/>
    </location>
</feature>
<dbReference type="PANTHER" id="PTHR42957:SF1">
    <property type="entry name" value="HELICASE MJ1565-RELATED"/>
    <property type="match status" value="1"/>
</dbReference>
<evidence type="ECO:0000313" key="4">
    <source>
        <dbReference type="Proteomes" id="UP000198992"/>
    </source>
</evidence>
<dbReference type="Pfam" id="PF01935">
    <property type="entry name" value="DUF87"/>
    <property type="match status" value="1"/>
</dbReference>
<dbReference type="InterPro" id="IPR008571">
    <property type="entry name" value="HerA-like"/>
</dbReference>
<dbReference type="SUPFAM" id="SSF52540">
    <property type="entry name" value="P-loop containing nucleoside triphosphate hydrolases"/>
    <property type="match status" value="1"/>
</dbReference>
<proteinExistence type="predicted"/>
<dbReference type="Gene3D" id="3.40.50.300">
    <property type="entry name" value="P-loop containing nucleotide triphosphate hydrolases"/>
    <property type="match status" value="1"/>
</dbReference>
<dbReference type="AlphaFoldDB" id="A0A1H4NK81"/>
<evidence type="ECO:0000259" key="2">
    <source>
        <dbReference type="Pfam" id="PF01935"/>
    </source>
</evidence>
<dbReference type="PANTHER" id="PTHR42957">
    <property type="entry name" value="HELICASE MJ1565-RELATED"/>
    <property type="match status" value="1"/>
</dbReference>
<organism evidence="3 4">
    <name type="scientific">Bradyrhizobium erythrophlei</name>
    <dbReference type="NCBI Taxonomy" id="1437360"/>
    <lineage>
        <taxon>Bacteria</taxon>
        <taxon>Pseudomonadati</taxon>
        <taxon>Pseudomonadota</taxon>
        <taxon>Alphaproteobacteria</taxon>
        <taxon>Hyphomicrobiales</taxon>
        <taxon>Nitrobacteraceae</taxon>
        <taxon>Bradyrhizobium</taxon>
    </lineage>
</organism>
<dbReference type="RefSeq" id="WP_092114170.1">
    <property type="nucleotide sequence ID" value="NZ_FNTH01000001.1"/>
</dbReference>
<evidence type="ECO:0000313" key="3">
    <source>
        <dbReference type="EMBL" id="SEB95288.1"/>
    </source>
</evidence>
<evidence type="ECO:0000256" key="1">
    <source>
        <dbReference type="SAM" id="MobiDB-lite"/>
    </source>
</evidence>
<dbReference type="InterPro" id="IPR027417">
    <property type="entry name" value="P-loop_NTPase"/>
</dbReference>
<dbReference type="OrthoDB" id="8183885at2"/>
<dbReference type="Proteomes" id="UP000198992">
    <property type="component" value="Unassembled WGS sequence"/>
</dbReference>
<name>A0A1H4NK81_9BRAD</name>
<feature type="region of interest" description="Disordered" evidence="1">
    <location>
        <begin position="386"/>
        <end position="417"/>
    </location>
</feature>